<sequence>METVSDTELSNAFFIFIVLIFSTATAALVSRRIKHFIMTTFQVQRLSETKCDHINAPTKQHNMAERLEAILQLEQSDGFASSMTTLGRSLQKTNPRSRVFSSLDLALVSSDESKKPTSHVKENIDAFETPKHRYLESELRRLCQPQNATSLPDQLDLPRLLKFENQLPPPQFDTTKVARMVIEELRISLLDKEDTSRALAFFQLAAIGSSQSVFDNPIYYHETFCNLLEDQVENHSLFKHSSSVDGLQMLLIDLLVCFTWCHWNYEDFFNLKGSERFPSQIENDNYPYPAQKMLEYFRRSASEPFVMSHLSVFRLLCSVWLESSFLLPLASLKLSLVFRTCAQQTGCYEHRQLLPLIEQSILAAENPSVKPFFYDLVAEIIEPHVDCCIDTHDVFYPHSHLQGLILQGMWIGQSSEIRAKANHVAHILGRAYPEVKLWTEPCEARTSNTQHMHDYSNTPGSSDKVIYWMDETREKSL</sequence>
<evidence type="ECO:0000313" key="2">
    <source>
        <dbReference type="EMBL" id="EEQ39565.1"/>
    </source>
</evidence>
<dbReference type="AlphaFoldDB" id="C4Y6A9"/>
<dbReference type="GeneID" id="8497175"/>
<feature type="transmembrane region" description="Helical" evidence="1">
    <location>
        <begin position="12"/>
        <end position="29"/>
    </location>
</feature>
<keyword evidence="1" id="KW-1133">Transmembrane helix</keyword>
<name>C4Y6A9_CLAL4</name>
<evidence type="ECO:0000313" key="3">
    <source>
        <dbReference type="Proteomes" id="UP000007703"/>
    </source>
</evidence>
<dbReference type="VEuPathDB" id="FungiDB:CLUG_03693"/>
<dbReference type="EMBL" id="CH408079">
    <property type="protein sequence ID" value="EEQ39565.1"/>
    <property type="molecule type" value="Genomic_DNA"/>
</dbReference>
<organism evidence="2 3">
    <name type="scientific">Clavispora lusitaniae (strain ATCC 42720)</name>
    <name type="common">Yeast</name>
    <name type="synonym">Candida lusitaniae</name>
    <dbReference type="NCBI Taxonomy" id="306902"/>
    <lineage>
        <taxon>Eukaryota</taxon>
        <taxon>Fungi</taxon>
        <taxon>Dikarya</taxon>
        <taxon>Ascomycota</taxon>
        <taxon>Saccharomycotina</taxon>
        <taxon>Pichiomycetes</taxon>
        <taxon>Metschnikowiaceae</taxon>
        <taxon>Clavispora</taxon>
    </lineage>
</organism>
<dbReference type="InParanoid" id="C4Y6A9"/>
<keyword evidence="1" id="KW-0812">Transmembrane</keyword>
<evidence type="ECO:0000256" key="1">
    <source>
        <dbReference type="SAM" id="Phobius"/>
    </source>
</evidence>
<dbReference type="HOGENOM" id="CLU_572374_0_0_1"/>
<gene>
    <name evidence="2" type="ORF">CLUG_03693</name>
</gene>
<dbReference type="OMA" id="IMNNTHE"/>
<proteinExistence type="predicted"/>
<protein>
    <submittedName>
        <fullName evidence="2">Uncharacterized protein</fullName>
    </submittedName>
</protein>
<accession>C4Y6A9</accession>
<reference evidence="2 3" key="1">
    <citation type="journal article" date="2009" name="Nature">
        <title>Evolution of pathogenicity and sexual reproduction in eight Candida genomes.</title>
        <authorList>
            <person name="Butler G."/>
            <person name="Rasmussen M.D."/>
            <person name="Lin M.F."/>
            <person name="Santos M.A."/>
            <person name="Sakthikumar S."/>
            <person name="Munro C.A."/>
            <person name="Rheinbay E."/>
            <person name="Grabherr M."/>
            <person name="Forche A."/>
            <person name="Reedy J.L."/>
            <person name="Agrafioti I."/>
            <person name="Arnaud M.B."/>
            <person name="Bates S."/>
            <person name="Brown A.J."/>
            <person name="Brunke S."/>
            <person name="Costanzo M.C."/>
            <person name="Fitzpatrick D.A."/>
            <person name="de Groot P.W."/>
            <person name="Harris D."/>
            <person name="Hoyer L.L."/>
            <person name="Hube B."/>
            <person name="Klis F.M."/>
            <person name="Kodira C."/>
            <person name="Lennard N."/>
            <person name="Logue M.E."/>
            <person name="Martin R."/>
            <person name="Neiman A.M."/>
            <person name="Nikolaou E."/>
            <person name="Quail M.A."/>
            <person name="Quinn J."/>
            <person name="Santos M.C."/>
            <person name="Schmitzberger F.F."/>
            <person name="Sherlock G."/>
            <person name="Shah P."/>
            <person name="Silverstein K.A."/>
            <person name="Skrzypek M.S."/>
            <person name="Soll D."/>
            <person name="Staggs R."/>
            <person name="Stansfield I."/>
            <person name="Stumpf M.P."/>
            <person name="Sudbery P.E."/>
            <person name="Srikantha T."/>
            <person name="Zeng Q."/>
            <person name="Berman J."/>
            <person name="Berriman M."/>
            <person name="Heitman J."/>
            <person name="Gow N.A."/>
            <person name="Lorenz M.C."/>
            <person name="Birren B.W."/>
            <person name="Kellis M."/>
            <person name="Cuomo C.A."/>
        </authorList>
    </citation>
    <scope>NUCLEOTIDE SEQUENCE [LARGE SCALE GENOMIC DNA]</scope>
    <source>
        <strain evidence="2 3">ATCC 42720</strain>
    </source>
</reference>
<dbReference type="Proteomes" id="UP000007703">
    <property type="component" value="Unassembled WGS sequence"/>
</dbReference>
<keyword evidence="1" id="KW-0472">Membrane</keyword>
<dbReference type="KEGG" id="clu:CLUG_03693"/>